<name>A0ABT1FEF9_9GAMM</name>
<proteinExistence type="predicted"/>
<dbReference type="CDD" id="cd06257">
    <property type="entry name" value="DnaJ"/>
    <property type="match status" value="1"/>
</dbReference>
<reference evidence="3 4" key="1">
    <citation type="submission" date="2022-06" db="EMBL/GenBank/DDBJ databases">
        <title>Dyella sp. Sa strain:Sa Genome sequencing.</title>
        <authorList>
            <person name="Park S."/>
        </authorList>
    </citation>
    <scope>NUCLEOTIDE SEQUENCE [LARGE SCALE GENOMIC DNA]</scope>
    <source>
        <strain evidence="3 4">Sa</strain>
    </source>
</reference>
<evidence type="ECO:0000256" key="2">
    <source>
        <dbReference type="SAM" id="Phobius"/>
    </source>
</evidence>
<dbReference type="Proteomes" id="UP001204615">
    <property type="component" value="Unassembled WGS sequence"/>
</dbReference>
<keyword evidence="2" id="KW-1133">Transmembrane helix</keyword>
<keyword evidence="2" id="KW-0812">Transmembrane</keyword>
<keyword evidence="2" id="KW-0472">Membrane</keyword>
<dbReference type="Gene3D" id="1.10.287.110">
    <property type="entry name" value="DnaJ domain"/>
    <property type="match status" value="1"/>
</dbReference>
<feature type="transmembrane region" description="Helical" evidence="2">
    <location>
        <begin position="384"/>
        <end position="403"/>
    </location>
</feature>
<dbReference type="InterPro" id="IPR036869">
    <property type="entry name" value="J_dom_sf"/>
</dbReference>
<accession>A0ABT1FEF9</accession>
<feature type="transmembrane region" description="Helical" evidence="2">
    <location>
        <begin position="355"/>
        <end position="378"/>
    </location>
</feature>
<feature type="transmembrane region" description="Helical" evidence="2">
    <location>
        <begin position="283"/>
        <end position="307"/>
    </location>
</feature>
<feature type="transmembrane region" description="Helical" evidence="2">
    <location>
        <begin position="415"/>
        <end position="433"/>
    </location>
</feature>
<dbReference type="RefSeq" id="WP_253566397.1">
    <property type="nucleotide sequence ID" value="NZ_JAMZEK010000002.1"/>
</dbReference>
<evidence type="ECO:0000256" key="1">
    <source>
        <dbReference type="ARBA" id="ARBA00023186"/>
    </source>
</evidence>
<dbReference type="SUPFAM" id="SSF46565">
    <property type="entry name" value="Chaperone J-domain"/>
    <property type="match status" value="1"/>
</dbReference>
<evidence type="ECO:0000313" key="3">
    <source>
        <dbReference type="EMBL" id="MCP1374612.1"/>
    </source>
</evidence>
<comment type="caution">
    <text evidence="3">The sequence shown here is derived from an EMBL/GenBank/DDBJ whole genome shotgun (WGS) entry which is preliminary data.</text>
</comment>
<feature type="transmembrane region" description="Helical" evidence="2">
    <location>
        <begin position="319"/>
        <end position="343"/>
    </location>
</feature>
<keyword evidence="1" id="KW-0143">Chaperone</keyword>
<sequence length="468" mass="51012">MWPYSELGIEATADERAIKRAYAIKLKQNRPDENPQGFQRLHEAYQAALQRCHANAPAAPATPAPTAPRPLPPLAPVAARSIEPPVRPSAAVAPPITFDADAFLHEAVACADANEPGRLRQWLESHEALWSLSLKTRVGQRWLAVVFQAAPPMPDGCFDEMLAFFRLDHAGAVRDQLMLQQQRKRMHLSWHLTPGRHGELAGTMGLKGIEQRRRATQALKRLQQPFRWRTVLTQAVWPQHVRSTNETIVRLAGQPPVALPPPVNPRQQEFWLKAASSGPFTRIGAAIIGARIAGALLLGLLLGVGLGAMDMVDAGRFDWASVGAMVAIAGSISTVVLGVIAWSQLTLWQRGFVPLRGMVGWLHLTLVPVLAGSALLVVDASDSPMAGWLLTVPALWLALARVLHGRQVATSLRPWLRLGIFLIYPVASLVASAVQVPVIMGNSLAGAALLAWAIDAWRRLPRRQRALA</sequence>
<keyword evidence="4" id="KW-1185">Reference proteome</keyword>
<gene>
    <name evidence="3" type="ORF">NC595_11110</name>
</gene>
<organism evidence="3 4">
    <name type="scientific">Dyella lutea</name>
    <dbReference type="NCBI Taxonomy" id="2950441"/>
    <lineage>
        <taxon>Bacteria</taxon>
        <taxon>Pseudomonadati</taxon>
        <taxon>Pseudomonadota</taxon>
        <taxon>Gammaproteobacteria</taxon>
        <taxon>Lysobacterales</taxon>
        <taxon>Rhodanobacteraceae</taxon>
        <taxon>Dyella</taxon>
    </lineage>
</organism>
<dbReference type="EMBL" id="JAMZEK010000002">
    <property type="protein sequence ID" value="MCP1374612.1"/>
    <property type="molecule type" value="Genomic_DNA"/>
</dbReference>
<dbReference type="InterPro" id="IPR001623">
    <property type="entry name" value="DnaJ_domain"/>
</dbReference>
<evidence type="ECO:0000313" key="4">
    <source>
        <dbReference type="Proteomes" id="UP001204615"/>
    </source>
</evidence>
<protein>
    <submittedName>
        <fullName evidence="3">J domain-containing protein</fullName>
    </submittedName>
</protein>